<dbReference type="RefSeq" id="WP_015467169.1">
    <property type="nucleotide sequence ID" value="NC_020812.1"/>
</dbReference>
<dbReference type="HOGENOM" id="CLU_1711128_0_0_5"/>
<sequence length="153" mass="17050">MKRKTAVMAVIPTLVAMAWFVVGIVNTAIDPPHTANQRLMRGDIHISEPAIQHILYGDHYGGGHLYGANVPCKSEFPSDWSADDVINTVRTMTANDNQNWRKEDNGYHVGENTVRGVKVRVVLDRDGDDVITAYPLNTRRNPCPRRSANDNTP</sequence>
<dbReference type="EMBL" id="CP003538">
    <property type="protein sequence ID" value="AGH97619.1"/>
    <property type="molecule type" value="Genomic_DNA"/>
</dbReference>
<evidence type="ECO:0000259" key="1">
    <source>
        <dbReference type="Pfam" id="PF14436"/>
    </source>
</evidence>
<gene>
    <name evidence="2" type="ORF">A11S_796</name>
</gene>
<organism evidence="2 3">
    <name type="scientific">Micavibrio aeruginosavorus EPB</name>
    <dbReference type="NCBI Taxonomy" id="349215"/>
    <lineage>
        <taxon>Bacteria</taxon>
        <taxon>Pseudomonadati</taxon>
        <taxon>Bdellovibrionota</taxon>
        <taxon>Bdellovibrionia</taxon>
        <taxon>Bdellovibrionales</taxon>
        <taxon>Pseudobdellovibrionaceae</taxon>
        <taxon>Micavibrio</taxon>
    </lineage>
</organism>
<accession>M4VWP9</accession>
<dbReference type="OrthoDB" id="4446543at2"/>
<dbReference type="InterPro" id="IPR029501">
    <property type="entry name" value="EndoU_bac"/>
</dbReference>
<dbReference type="KEGG" id="man:A11S_796"/>
<dbReference type="STRING" id="349215.A11S_796"/>
<dbReference type="GO" id="GO:0004519">
    <property type="term" value="F:endonuclease activity"/>
    <property type="evidence" value="ECO:0007669"/>
    <property type="project" value="InterPro"/>
</dbReference>
<dbReference type="Pfam" id="PF14436">
    <property type="entry name" value="EndoU_bacteria"/>
    <property type="match status" value="1"/>
</dbReference>
<proteinExistence type="predicted"/>
<evidence type="ECO:0000313" key="2">
    <source>
        <dbReference type="EMBL" id="AGH97619.1"/>
    </source>
</evidence>
<protein>
    <submittedName>
        <fullName evidence="2">RhsD protein</fullName>
    </submittedName>
</protein>
<feature type="domain" description="Bacterial EndoU nuclease" evidence="1">
    <location>
        <begin position="70"/>
        <end position="136"/>
    </location>
</feature>
<reference evidence="2 3" key="1">
    <citation type="journal article" date="2013" name="ISME J.">
        <title>By their genes ye shall know them: genomic signatures of predatory bacteria.</title>
        <authorList>
            <person name="Pasternak Z."/>
            <person name="Pietrokovski S."/>
            <person name="Rotem O."/>
            <person name="Gophna U."/>
            <person name="Lurie-Weinberger M.N."/>
            <person name="Jurkevitch E."/>
        </authorList>
    </citation>
    <scope>NUCLEOTIDE SEQUENCE [LARGE SCALE GENOMIC DNA]</scope>
    <source>
        <strain evidence="2">EPB</strain>
    </source>
</reference>
<dbReference type="Proteomes" id="UP000011932">
    <property type="component" value="Chromosome"/>
</dbReference>
<evidence type="ECO:0000313" key="3">
    <source>
        <dbReference type="Proteomes" id="UP000011932"/>
    </source>
</evidence>
<dbReference type="AlphaFoldDB" id="M4VWP9"/>
<name>M4VWP9_9BACT</name>